<dbReference type="PANTHER" id="PTHR31672:SF13">
    <property type="entry name" value="F-BOX PROTEIN CPR30-LIKE"/>
    <property type="match status" value="1"/>
</dbReference>
<proteinExistence type="predicted"/>
<gene>
    <name evidence="3" type="primary">SFBf</name>
</gene>
<dbReference type="EMBL" id="MH730647">
    <property type="protein sequence ID" value="QDB64274.1"/>
    <property type="molecule type" value="Genomic_DNA"/>
</dbReference>
<dbReference type="InterPro" id="IPR001810">
    <property type="entry name" value="F-box_dom"/>
</dbReference>
<reference evidence="3" key="1">
    <citation type="submission" date="2018-08" db="EMBL/GenBank/DDBJ databases">
        <title>Novel variation in the almond S-locus and in the proteins that underlie self-incompatibility.</title>
        <authorList>
            <person name="Goonetilleke S.N."/>
            <person name="Croxford A.E."/>
            <person name="March T.J."/>
            <person name="Wirthensohn M.G."/>
            <person name="Mather D.E."/>
        </authorList>
    </citation>
    <scope>NUCLEOTIDE SEQUENCE</scope>
</reference>
<dbReference type="Pfam" id="PF00646">
    <property type="entry name" value="F-box"/>
    <property type="match status" value="1"/>
</dbReference>
<feature type="domain" description="F-box associated beta-propeller type 3" evidence="2">
    <location>
        <begin position="88"/>
        <end position="296"/>
    </location>
</feature>
<dbReference type="Gene3D" id="1.20.1280.50">
    <property type="match status" value="1"/>
</dbReference>
<evidence type="ECO:0000259" key="2">
    <source>
        <dbReference type="Pfam" id="PF08268"/>
    </source>
</evidence>
<feature type="domain" description="F-box" evidence="1">
    <location>
        <begin position="9"/>
        <end position="42"/>
    </location>
</feature>
<dbReference type="NCBIfam" id="TIGR01640">
    <property type="entry name" value="F_box_assoc_1"/>
    <property type="match status" value="1"/>
</dbReference>
<dbReference type="InterPro" id="IPR013187">
    <property type="entry name" value="F-box-assoc_dom_typ3"/>
</dbReference>
<accession>A0A5B8AHB9</accession>
<dbReference type="PANTHER" id="PTHR31672">
    <property type="entry name" value="BNACNNG10540D PROTEIN"/>
    <property type="match status" value="1"/>
</dbReference>
<dbReference type="SUPFAM" id="SSF81383">
    <property type="entry name" value="F-box domain"/>
    <property type="match status" value="1"/>
</dbReference>
<evidence type="ECO:0000259" key="1">
    <source>
        <dbReference type="Pfam" id="PF00646"/>
    </source>
</evidence>
<dbReference type="InterPro" id="IPR036047">
    <property type="entry name" value="F-box-like_dom_sf"/>
</dbReference>
<evidence type="ECO:0000313" key="3">
    <source>
        <dbReference type="EMBL" id="QDB64274.1"/>
    </source>
</evidence>
<dbReference type="CDD" id="cd22157">
    <property type="entry name" value="F-box_AtFBW1-like"/>
    <property type="match status" value="1"/>
</dbReference>
<dbReference type="InterPro" id="IPR017451">
    <property type="entry name" value="F-box-assoc_interact_dom"/>
</dbReference>
<protein>
    <submittedName>
        <fullName evidence="3">S haplotype-specific F-box protein f</fullName>
    </submittedName>
</protein>
<name>A0A5B8AHB9_PRUDU</name>
<dbReference type="AlphaFoldDB" id="A0A5B8AHB9"/>
<sequence>MAFTLRKKEIMIDILVRLPAKSLVRFLCTCKSWSDLIGSSSFVSTHLHRNVRKHTHVSLLCLHHPNFERQDDPDDPYVEQEFQWSLFSKETLEECSKLSHPLGSTEHYVIYGSSNGLVCISDEILNFDSPIHIWNPSVKKFRTLPMSTNINVKFGYVALQFGFHPGVNDYKAVRMMRTNKNPLAVEVYSLRTDSWKMVEAIPPWLKCTWQHHKGIFFNGVAYHIIEKGPIFSVMSFDSGSEEFEEFIAPDTICTSWDLCIDVYKDQICCLLKFYSCEEEDMDKFDLWVMQEKRWKQIRPFVYPLNYYYGTIGISIDNKLLMLKKDDIRGQPDLHLCKYESKPTQQVLETGIKLATMKYGEIEFLFSLSYIESLVLLNTY</sequence>
<dbReference type="InterPro" id="IPR050796">
    <property type="entry name" value="SCF_F-box_component"/>
</dbReference>
<organism evidence="3">
    <name type="scientific">Prunus dulcis</name>
    <name type="common">Almond</name>
    <name type="synonym">Amygdalus dulcis</name>
    <dbReference type="NCBI Taxonomy" id="3755"/>
    <lineage>
        <taxon>Eukaryota</taxon>
        <taxon>Viridiplantae</taxon>
        <taxon>Streptophyta</taxon>
        <taxon>Embryophyta</taxon>
        <taxon>Tracheophyta</taxon>
        <taxon>Spermatophyta</taxon>
        <taxon>Magnoliopsida</taxon>
        <taxon>eudicotyledons</taxon>
        <taxon>Gunneridae</taxon>
        <taxon>Pentapetalae</taxon>
        <taxon>rosids</taxon>
        <taxon>fabids</taxon>
        <taxon>Rosales</taxon>
        <taxon>Rosaceae</taxon>
        <taxon>Amygdaloideae</taxon>
        <taxon>Amygdaleae</taxon>
        <taxon>Prunus</taxon>
    </lineage>
</organism>
<dbReference type="Pfam" id="PF08268">
    <property type="entry name" value="FBA_3"/>
    <property type="match status" value="1"/>
</dbReference>